<dbReference type="PANTHER" id="PTHR43547">
    <property type="entry name" value="TWO-COMPONENT HISTIDINE KINASE"/>
    <property type="match status" value="1"/>
</dbReference>
<dbReference type="RefSeq" id="WP_083425889.1">
    <property type="nucleotide sequence ID" value="NZ_FPAG01000004.1"/>
</dbReference>
<accession>A0A1I6SDJ4</accession>
<dbReference type="EC" id="2.7.13.3" evidence="3"/>
<evidence type="ECO:0000256" key="9">
    <source>
        <dbReference type="ARBA" id="ARBA00022989"/>
    </source>
</evidence>
<dbReference type="InterPro" id="IPR036097">
    <property type="entry name" value="HisK_dim/P_sf"/>
</dbReference>
<gene>
    <name evidence="15" type="ORF">SAMN04487906_1547</name>
</gene>
<dbReference type="InterPro" id="IPR048760">
    <property type="entry name" value="VP0354-like_sensor_dom"/>
</dbReference>
<dbReference type="Gene3D" id="6.10.340.10">
    <property type="match status" value="1"/>
</dbReference>
<comment type="subcellular location">
    <subcellularLocation>
        <location evidence="2">Cell membrane</location>
        <topology evidence="2">Multi-pass membrane protein</topology>
    </subcellularLocation>
</comment>
<feature type="domain" description="HAMP" evidence="14">
    <location>
        <begin position="330"/>
        <end position="383"/>
    </location>
</feature>
<comment type="catalytic activity">
    <reaction evidence="1">
        <text>ATP + protein L-histidine = ADP + protein N-phospho-L-histidine.</text>
        <dbReference type="EC" id="2.7.13.3"/>
    </reaction>
</comment>
<keyword evidence="5 10" id="KW-0597">Phosphoprotein</keyword>
<dbReference type="Gene3D" id="3.40.50.2300">
    <property type="match status" value="1"/>
</dbReference>
<dbReference type="EMBL" id="FPAG01000004">
    <property type="protein sequence ID" value="SFS75045.1"/>
    <property type="molecule type" value="Genomic_DNA"/>
</dbReference>
<dbReference type="SMART" id="SM00387">
    <property type="entry name" value="HATPase_c"/>
    <property type="match status" value="1"/>
</dbReference>
<sequence>MKIRHSIVTRAALFFTGLVIFSILLSGFLIYERSSKVIIDHSNKRITYVSQLAEQSFYALLREVSNDIAVIDSSPSLREYVENPTDRTTENIDDYFYTILHNKKSYFQIRYIGIANNGKEIIRFDKKNGQILKSDDLQEKGDRDYFKEAINIDEGELYFSKINLNEEYGVISDPQTPTLRAASPVFLNGEIKGIVIINVDLGDFYTRLQQISGLESQLFLIDDDGQYLYARNREKTFAKQRQSEFNFFGDFKIDKKEMVENVKIPEMINDDFLSYVTVLSYFKGKRTIYMVSLIDRNTLLKSAREVRLGSIKTLILVCVLSIIISWVFVKLLSKKLNRITKAISNYDKGVVSDIDLPVSERNEIGVLADAFLKMKNKIDQNVQQLNTALEKEKQAKMQRDEFLQNMSHEMRTPLNAILGFVELLYKNDPAKSQLPILDSLGRSARNLSGLVYDVLDHKKIVEGALKIEYQPTNLFKLLKEIYASYQYEALQKGLKFEMDIDRELEAKKLLTDPLRLSQIVTNLVVNAIKYTAEGSIKLEAKIISESQFQIKLLDTGIGIKAENLSKINDRYFREQDELSGRYGGYGLGLSIVKHLTGLFGGELKASSQKGIGSEFCVTMPLLEVSTEITEKNRVVQEFPMPVLKNQYEILHVEDDLSTIELIRFTLNDPQIKIVQIRKLEEAIRYAQEESADVIITDLMLERKNLKKPLTDLIRSKKISTPVIVTSALEINELKAVSEYYFQKPFQPSELKDLVFNVLGKNEFSTPDFSNIYQNYDYKTAKIKQVLQLMHEEFETYLNRINNAVETTDQEEWEAIIHKLITHINNLNLLSLLDTLPEQVERLNPDALFDIRNSFAYILCCIRAEKRRLSLEG</sequence>
<dbReference type="OrthoDB" id="9766459at2"/>
<dbReference type="InterPro" id="IPR001789">
    <property type="entry name" value="Sig_transdc_resp-reg_receiver"/>
</dbReference>
<dbReference type="Gene3D" id="3.30.565.10">
    <property type="entry name" value="Histidine kinase-like ATPase, C-terminal domain"/>
    <property type="match status" value="1"/>
</dbReference>
<dbReference type="Pfam" id="PF00512">
    <property type="entry name" value="HisKA"/>
    <property type="match status" value="1"/>
</dbReference>
<feature type="domain" description="Histidine kinase" evidence="12">
    <location>
        <begin position="405"/>
        <end position="623"/>
    </location>
</feature>
<feature type="domain" description="Response regulatory" evidence="13">
    <location>
        <begin position="648"/>
        <end position="758"/>
    </location>
</feature>
<keyword evidence="8 15" id="KW-0418">Kinase</keyword>
<dbReference type="InterPro" id="IPR011006">
    <property type="entry name" value="CheY-like_superfamily"/>
</dbReference>
<evidence type="ECO:0000256" key="2">
    <source>
        <dbReference type="ARBA" id="ARBA00004651"/>
    </source>
</evidence>
<dbReference type="InterPro" id="IPR005467">
    <property type="entry name" value="His_kinase_dom"/>
</dbReference>
<evidence type="ECO:0000256" key="5">
    <source>
        <dbReference type="ARBA" id="ARBA00022553"/>
    </source>
</evidence>
<protein>
    <recommendedName>
        <fullName evidence="3">histidine kinase</fullName>
        <ecNumber evidence="3">2.7.13.3</ecNumber>
    </recommendedName>
</protein>
<reference evidence="15 16" key="1">
    <citation type="submission" date="2016-10" db="EMBL/GenBank/DDBJ databases">
        <authorList>
            <person name="de Groot N.N."/>
        </authorList>
    </citation>
    <scope>NUCLEOTIDE SEQUENCE [LARGE SCALE GENOMIC DNA]</scope>
    <source>
        <strain evidence="15 16">CGMCC 1.6114</strain>
    </source>
</reference>
<keyword evidence="9 11" id="KW-1133">Transmembrane helix</keyword>
<dbReference type="SUPFAM" id="SSF103190">
    <property type="entry name" value="Sensory domain-like"/>
    <property type="match status" value="1"/>
</dbReference>
<name>A0A1I6SDJ4_9FLAO</name>
<dbReference type="InterPro" id="IPR029151">
    <property type="entry name" value="Sensor-like_sf"/>
</dbReference>
<evidence type="ECO:0000313" key="15">
    <source>
        <dbReference type="EMBL" id="SFS75045.1"/>
    </source>
</evidence>
<dbReference type="InterPro" id="IPR036641">
    <property type="entry name" value="HPT_dom_sf"/>
</dbReference>
<dbReference type="PROSITE" id="PS50110">
    <property type="entry name" value="RESPONSE_REGULATORY"/>
    <property type="match status" value="1"/>
</dbReference>
<evidence type="ECO:0000313" key="16">
    <source>
        <dbReference type="Proteomes" id="UP000183209"/>
    </source>
</evidence>
<keyword evidence="7 11" id="KW-0812">Transmembrane</keyword>
<dbReference type="Gene3D" id="3.30.450.20">
    <property type="entry name" value="PAS domain"/>
    <property type="match status" value="1"/>
</dbReference>
<evidence type="ECO:0000256" key="7">
    <source>
        <dbReference type="ARBA" id="ARBA00022692"/>
    </source>
</evidence>
<dbReference type="Pfam" id="PF02518">
    <property type="entry name" value="HATPase_c"/>
    <property type="match status" value="1"/>
</dbReference>
<evidence type="ECO:0000256" key="11">
    <source>
        <dbReference type="SAM" id="Phobius"/>
    </source>
</evidence>
<evidence type="ECO:0000256" key="1">
    <source>
        <dbReference type="ARBA" id="ARBA00000085"/>
    </source>
</evidence>
<evidence type="ECO:0000256" key="6">
    <source>
        <dbReference type="ARBA" id="ARBA00022679"/>
    </source>
</evidence>
<dbReference type="SUPFAM" id="SSF52172">
    <property type="entry name" value="CheY-like"/>
    <property type="match status" value="1"/>
</dbReference>
<dbReference type="PROSITE" id="PS50885">
    <property type="entry name" value="HAMP"/>
    <property type="match status" value="1"/>
</dbReference>
<dbReference type="SMART" id="SM00448">
    <property type="entry name" value="REC"/>
    <property type="match status" value="1"/>
</dbReference>
<keyword evidence="6" id="KW-0808">Transferase</keyword>
<dbReference type="InterPro" id="IPR004358">
    <property type="entry name" value="Sig_transdc_His_kin-like_C"/>
</dbReference>
<dbReference type="AlphaFoldDB" id="A0A1I6SDJ4"/>
<dbReference type="InterPro" id="IPR036890">
    <property type="entry name" value="HATPase_C_sf"/>
</dbReference>
<keyword evidence="4" id="KW-1003">Cell membrane</keyword>
<evidence type="ECO:0000256" key="10">
    <source>
        <dbReference type="PROSITE-ProRule" id="PRU00169"/>
    </source>
</evidence>
<dbReference type="Pfam" id="PF21623">
    <property type="entry name" value="HK_sensor_dom_bact"/>
    <property type="match status" value="1"/>
</dbReference>
<feature type="modified residue" description="4-aspartylphosphate" evidence="10">
    <location>
        <position position="697"/>
    </location>
</feature>
<dbReference type="Gene3D" id="1.10.287.130">
    <property type="match status" value="1"/>
</dbReference>
<dbReference type="PRINTS" id="PR00344">
    <property type="entry name" value="BCTRLSENSOR"/>
</dbReference>
<dbReference type="GO" id="GO:0000155">
    <property type="term" value="F:phosphorelay sensor kinase activity"/>
    <property type="evidence" value="ECO:0007669"/>
    <property type="project" value="InterPro"/>
</dbReference>
<dbReference type="InterPro" id="IPR003661">
    <property type="entry name" value="HisK_dim/P_dom"/>
</dbReference>
<keyword evidence="11" id="KW-0472">Membrane</keyword>
<dbReference type="CDD" id="cd00082">
    <property type="entry name" value="HisKA"/>
    <property type="match status" value="1"/>
</dbReference>
<dbReference type="PROSITE" id="PS50109">
    <property type="entry name" value="HIS_KIN"/>
    <property type="match status" value="1"/>
</dbReference>
<dbReference type="InterPro" id="IPR003660">
    <property type="entry name" value="HAMP_dom"/>
</dbReference>
<dbReference type="InterPro" id="IPR003594">
    <property type="entry name" value="HATPase_dom"/>
</dbReference>
<evidence type="ECO:0000256" key="4">
    <source>
        <dbReference type="ARBA" id="ARBA00022475"/>
    </source>
</evidence>
<evidence type="ECO:0000259" key="13">
    <source>
        <dbReference type="PROSITE" id="PS50110"/>
    </source>
</evidence>
<evidence type="ECO:0000256" key="8">
    <source>
        <dbReference type="ARBA" id="ARBA00022777"/>
    </source>
</evidence>
<dbReference type="Pfam" id="PF00072">
    <property type="entry name" value="Response_reg"/>
    <property type="match status" value="1"/>
</dbReference>
<dbReference type="PANTHER" id="PTHR43547:SF2">
    <property type="entry name" value="HYBRID SIGNAL TRANSDUCTION HISTIDINE KINASE C"/>
    <property type="match status" value="1"/>
</dbReference>
<evidence type="ECO:0000256" key="3">
    <source>
        <dbReference type="ARBA" id="ARBA00012438"/>
    </source>
</evidence>
<evidence type="ECO:0000259" key="14">
    <source>
        <dbReference type="PROSITE" id="PS50885"/>
    </source>
</evidence>
<organism evidence="15 16">
    <name type="scientific">Zhouia amylolytica</name>
    <dbReference type="NCBI Taxonomy" id="376730"/>
    <lineage>
        <taxon>Bacteria</taxon>
        <taxon>Pseudomonadati</taxon>
        <taxon>Bacteroidota</taxon>
        <taxon>Flavobacteriia</taxon>
        <taxon>Flavobacteriales</taxon>
        <taxon>Flavobacteriaceae</taxon>
        <taxon>Zhouia</taxon>
    </lineage>
</organism>
<feature type="transmembrane region" description="Helical" evidence="11">
    <location>
        <begin position="12"/>
        <end position="31"/>
    </location>
</feature>
<dbReference type="CDD" id="cd00156">
    <property type="entry name" value="REC"/>
    <property type="match status" value="1"/>
</dbReference>
<dbReference type="SMART" id="SM00388">
    <property type="entry name" value="HisKA"/>
    <property type="match status" value="1"/>
</dbReference>
<proteinExistence type="predicted"/>
<dbReference type="SUPFAM" id="SSF47226">
    <property type="entry name" value="Histidine-containing phosphotransfer domain, HPT domain"/>
    <property type="match status" value="1"/>
</dbReference>
<evidence type="ECO:0000259" key="12">
    <source>
        <dbReference type="PROSITE" id="PS50109"/>
    </source>
</evidence>
<dbReference type="Proteomes" id="UP000183209">
    <property type="component" value="Unassembled WGS sequence"/>
</dbReference>
<dbReference type="GO" id="GO:0005886">
    <property type="term" value="C:plasma membrane"/>
    <property type="evidence" value="ECO:0007669"/>
    <property type="project" value="UniProtKB-SubCell"/>
</dbReference>
<dbReference type="SUPFAM" id="SSF55874">
    <property type="entry name" value="ATPase domain of HSP90 chaperone/DNA topoisomerase II/histidine kinase"/>
    <property type="match status" value="1"/>
</dbReference>
<dbReference type="SUPFAM" id="SSF47384">
    <property type="entry name" value="Homodimeric domain of signal transducing histidine kinase"/>
    <property type="match status" value="1"/>
</dbReference>